<dbReference type="AlphaFoldDB" id="A0A3B0BP66"/>
<dbReference type="Gene3D" id="3.30.460.20">
    <property type="entry name" value="CorA soluble domain-like"/>
    <property type="match status" value="1"/>
</dbReference>
<dbReference type="SUPFAM" id="SSF144083">
    <property type="entry name" value="Magnesium transport protein CorA, transmembrane region"/>
    <property type="match status" value="1"/>
</dbReference>
<dbReference type="Proteomes" id="UP000276603">
    <property type="component" value="Unassembled WGS sequence"/>
</dbReference>
<evidence type="ECO:0000256" key="6">
    <source>
        <dbReference type="ARBA" id="ARBA00022842"/>
    </source>
</evidence>
<comment type="function">
    <text evidence="11">Mediates influx of magnesium ions. Alternates between open and closed states. Activated by low cytoplasmic Mg(2+) levels. Inactive when cytoplasmic Mg(2+) levels are high.</text>
</comment>
<dbReference type="InterPro" id="IPR002523">
    <property type="entry name" value="MgTranspt_CorA/ZnTranspt_ZntB"/>
</dbReference>
<comment type="caution">
    <text evidence="13">The sequence shown here is derived from an EMBL/GenBank/DDBJ whole genome shotgun (WGS) entry which is preliminary data.</text>
</comment>
<evidence type="ECO:0000256" key="3">
    <source>
        <dbReference type="ARBA" id="ARBA00022448"/>
    </source>
</evidence>
<dbReference type="GO" id="GO:0015087">
    <property type="term" value="F:cobalt ion transmembrane transporter activity"/>
    <property type="evidence" value="ECO:0007669"/>
    <property type="project" value="UniProtKB-UniRule"/>
</dbReference>
<dbReference type="GO" id="GO:0000287">
    <property type="term" value="F:magnesium ion binding"/>
    <property type="evidence" value="ECO:0007669"/>
    <property type="project" value="TreeGrafter"/>
</dbReference>
<dbReference type="InterPro" id="IPR045861">
    <property type="entry name" value="CorA_cytoplasmic_dom"/>
</dbReference>
<keyword evidence="9 12" id="KW-0472">Membrane</keyword>
<evidence type="ECO:0000256" key="11">
    <source>
        <dbReference type="ARBA" id="ARBA00045497"/>
    </source>
</evidence>
<reference evidence="13 14" key="1">
    <citation type="submission" date="2018-10" db="EMBL/GenBank/DDBJ databases">
        <title>Ulvibacterium marinum gen. nov., sp. nov., a novel marine bacterium of the family Flavobacteriaceae, isolated from a culture of the green alga Ulva prolifera.</title>
        <authorList>
            <person name="Zhang Z."/>
        </authorList>
    </citation>
    <scope>NUCLEOTIDE SEQUENCE [LARGE SCALE GENOMIC DNA]</scope>
    <source>
        <strain evidence="13 14">CCMM003</strain>
    </source>
</reference>
<evidence type="ECO:0000256" key="7">
    <source>
        <dbReference type="ARBA" id="ARBA00022989"/>
    </source>
</evidence>
<organism evidence="13 14">
    <name type="scientific">Ulvibacterium marinum</name>
    <dbReference type="NCBI Taxonomy" id="2419782"/>
    <lineage>
        <taxon>Bacteria</taxon>
        <taxon>Pseudomonadati</taxon>
        <taxon>Bacteroidota</taxon>
        <taxon>Flavobacteriia</taxon>
        <taxon>Flavobacteriales</taxon>
        <taxon>Flavobacteriaceae</taxon>
        <taxon>Ulvibacterium</taxon>
    </lineage>
</organism>
<evidence type="ECO:0000313" key="13">
    <source>
        <dbReference type="EMBL" id="RKN75145.1"/>
    </source>
</evidence>
<dbReference type="CDD" id="cd12828">
    <property type="entry name" value="TmCorA-like_1"/>
    <property type="match status" value="1"/>
</dbReference>
<keyword evidence="7 12" id="KW-1133">Transmembrane helix</keyword>
<keyword evidence="5 12" id="KW-0812">Transmembrane</keyword>
<dbReference type="GO" id="GO:0005886">
    <property type="term" value="C:plasma membrane"/>
    <property type="evidence" value="ECO:0007669"/>
    <property type="project" value="UniProtKB-SubCell"/>
</dbReference>
<sequence>MARFLVKRSQKLGTAPGSLIFVGKQKIDQVMLEFFSYDKSGILNKEIKHVGELKGLIDSKKVSWINHVGVHDEGAIESIGNFFHLHPLQLEDILNTTQRPKFEETDAYLFIQIRMLHLKEDGSLYTEQLSIVLMDGVLISFQEIPLDVFDPLRERLLRPTTKIRLRKNDYLAFAMLDAVVEQYIFIIEKFGERIEHLEDQLLERLEKSHLEQINLYKREINFLRKTIRPVRELVSQFKRSDSAIIHSTTQPYLRDLEEQIILATESIELYRDMLNDLLNLYNSGLNNRLNDILRVLTIFSVVFIPLTFLAGIYGTNFKYLPELDYRYAYPIFWLVLIAVAVGMILFFKKRKWL</sequence>
<keyword evidence="14" id="KW-1185">Reference proteome</keyword>
<comment type="similarity">
    <text evidence="2 12">Belongs to the CorA metal ion transporter (MIT) (TC 1.A.35) family.</text>
</comment>
<dbReference type="RefSeq" id="WP_120714488.1">
    <property type="nucleotide sequence ID" value="NZ_RBCJ01000008.1"/>
</dbReference>
<dbReference type="Gene3D" id="1.20.58.340">
    <property type="entry name" value="Magnesium transport protein CorA, transmembrane region"/>
    <property type="match status" value="2"/>
</dbReference>
<keyword evidence="3 12" id="KW-0813">Transport</keyword>
<evidence type="ECO:0000256" key="5">
    <source>
        <dbReference type="ARBA" id="ARBA00022692"/>
    </source>
</evidence>
<evidence type="ECO:0000256" key="10">
    <source>
        <dbReference type="ARBA" id="ARBA00034269"/>
    </source>
</evidence>
<gene>
    <name evidence="12 13" type="primary">corA</name>
    <name evidence="13" type="ORF">D7Z94_25440</name>
</gene>
<dbReference type="InterPro" id="IPR045863">
    <property type="entry name" value="CorA_TM1_TM2"/>
</dbReference>
<dbReference type="SUPFAM" id="SSF143865">
    <property type="entry name" value="CorA soluble domain-like"/>
    <property type="match status" value="1"/>
</dbReference>
<dbReference type="GO" id="GO:0050897">
    <property type="term" value="F:cobalt ion binding"/>
    <property type="evidence" value="ECO:0007669"/>
    <property type="project" value="TreeGrafter"/>
</dbReference>
<dbReference type="FunFam" id="1.20.58.340:FF:000004">
    <property type="entry name" value="Magnesium transport protein CorA"/>
    <property type="match status" value="1"/>
</dbReference>
<dbReference type="GO" id="GO:0015095">
    <property type="term" value="F:magnesium ion transmembrane transporter activity"/>
    <property type="evidence" value="ECO:0007669"/>
    <property type="project" value="UniProtKB-UniRule"/>
</dbReference>
<evidence type="ECO:0000256" key="9">
    <source>
        <dbReference type="ARBA" id="ARBA00023136"/>
    </source>
</evidence>
<accession>A0A3B0BP66</accession>
<feature type="transmembrane region" description="Helical" evidence="12">
    <location>
        <begin position="327"/>
        <end position="347"/>
    </location>
</feature>
<name>A0A3B0BP66_9FLAO</name>
<dbReference type="InterPro" id="IPR004488">
    <property type="entry name" value="Mg/Co-transport_prot_CorA"/>
</dbReference>
<keyword evidence="4 12" id="KW-1003">Cell membrane</keyword>
<comment type="subcellular location">
    <subcellularLocation>
        <location evidence="1">Cell membrane</location>
        <topology evidence="1">Multi-pass membrane protein</topology>
    </subcellularLocation>
    <subcellularLocation>
        <location evidence="12">Membrane</location>
        <topology evidence="12">Multi-pass membrane protein</topology>
    </subcellularLocation>
</comment>
<evidence type="ECO:0000256" key="4">
    <source>
        <dbReference type="ARBA" id="ARBA00022475"/>
    </source>
</evidence>
<evidence type="ECO:0000313" key="14">
    <source>
        <dbReference type="Proteomes" id="UP000276603"/>
    </source>
</evidence>
<dbReference type="NCBIfam" id="TIGR00383">
    <property type="entry name" value="corA"/>
    <property type="match status" value="1"/>
</dbReference>
<comment type="catalytic activity">
    <reaction evidence="10">
        <text>Mg(2+)(in) = Mg(2+)(out)</text>
        <dbReference type="Rhea" id="RHEA:29827"/>
        <dbReference type="ChEBI" id="CHEBI:18420"/>
    </reaction>
</comment>
<dbReference type="PANTHER" id="PTHR46494:SF1">
    <property type="entry name" value="CORA FAMILY METAL ION TRANSPORTER (EUROFUNG)"/>
    <property type="match status" value="1"/>
</dbReference>
<keyword evidence="8 12" id="KW-0406">Ion transport</keyword>
<evidence type="ECO:0000256" key="2">
    <source>
        <dbReference type="ARBA" id="ARBA00009765"/>
    </source>
</evidence>
<protein>
    <recommendedName>
        <fullName evidence="12">Magnesium transport protein CorA</fullName>
    </recommendedName>
</protein>
<keyword evidence="6 12" id="KW-0460">Magnesium</keyword>
<feature type="transmembrane region" description="Helical" evidence="12">
    <location>
        <begin position="292"/>
        <end position="315"/>
    </location>
</feature>
<dbReference type="OrthoDB" id="9803416at2"/>
<evidence type="ECO:0000256" key="1">
    <source>
        <dbReference type="ARBA" id="ARBA00004651"/>
    </source>
</evidence>
<evidence type="ECO:0000256" key="8">
    <source>
        <dbReference type="ARBA" id="ARBA00023065"/>
    </source>
</evidence>
<dbReference type="EMBL" id="RBCJ01000008">
    <property type="protein sequence ID" value="RKN75145.1"/>
    <property type="molecule type" value="Genomic_DNA"/>
</dbReference>
<dbReference type="PANTHER" id="PTHR46494">
    <property type="entry name" value="CORA FAMILY METAL ION TRANSPORTER (EUROFUNG)"/>
    <property type="match status" value="1"/>
</dbReference>
<dbReference type="Pfam" id="PF01544">
    <property type="entry name" value="CorA"/>
    <property type="match status" value="1"/>
</dbReference>
<evidence type="ECO:0000256" key="12">
    <source>
        <dbReference type="RuleBase" id="RU362010"/>
    </source>
</evidence>
<proteinExistence type="inferred from homology"/>